<dbReference type="EMBL" id="JXXN02000212">
    <property type="protein sequence ID" value="THD28196.1"/>
    <property type="molecule type" value="Genomic_DNA"/>
</dbReference>
<comment type="caution">
    <text evidence="2">The sequence shown here is derived from an EMBL/GenBank/DDBJ whole genome shotgun (WGS) entry which is preliminary data.</text>
</comment>
<feature type="chain" id="PRO_5020038389" evidence="1">
    <location>
        <begin position="23"/>
        <end position="239"/>
    </location>
</feature>
<evidence type="ECO:0000313" key="2">
    <source>
        <dbReference type="EMBL" id="THD28196.1"/>
    </source>
</evidence>
<dbReference type="AlphaFoldDB" id="A0A4E0RJ54"/>
<sequence>MFFLSVTILIIISIVYLVPAHGAITPNERWYVRSSSTVPRYPLVAYVVQKTEDSDAKVKCLNIPSNEFHMHVHFAWEKAMHPMSLVVISYDGYILGANLVLPVNSMAELYAPGNISNVVDFATNCYSWARSKEPSGESVESYVSTLRAYNQEAVNKYLIQQTAAQFRMHSKPGSYHFVWEAGSSMHDFMISQNYTKVACGNSKEQPNPCDWQRAGLPSSFASNLCLYRTISPIWKLQPV</sequence>
<reference evidence="2" key="1">
    <citation type="submission" date="2019-03" db="EMBL/GenBank/DDBJ databases">
        <title>Improved annotation for the trematode Fasciola hepatica.</title>
        <authorList>
            <person name="Choi Y.-J."/>
            <person name="Martin J."/>
            <person name="Mitreva M."/>
        </authorList>
    </citation>
    <scope>NUCLEOTIDE SEQUENCE [LARGE SCALE GENOMIC DNA]</scope>
</reference>
<keyword evidence="1" id="KW-0732">Signal</keyword>
<keyword evidence="3" id="KW-1185">Reference proteome</keyword>
<evidence type="ECO:0000256" key="1">
    <source>
        <dbReference type="SAM" id="SignalP"/>
    </source>
</evidence>
<feature type="signal peptide" evidence="1">
    <location>
        <begin position="1"/>
        <end position="22"/>
    </location>
</feature>
<organism evidence="2 3">
    <name type="scientific">Fasciola hepatica</name>
    <name type="common">Liver fluke</name>
    <dbReference type="NCBI Taxonomy" id="6192"/>
    <lineage>
        <taxon>Eukaryota</taxon>
        <taxon>Metazoa</taxon>
        <taxon>Spiralia</taxon>
        <taxon>Lophotrochozoa</taxon>
        <taxon>Platyhelminthes</taxon>
        <taxon>Trematoda</taxon>
        <taxon>Digenea</taxon>
        <taxon>Plagiorchiida</taxon>
        <taxon>Echinostomata</taxon>
        <taxon>Echinostomatoidea</taxon>
        <taxon>Fasciolidae</taxon>
        <taxon>Fasciola</taxon>
    </lineage>
</organism>
<gene>
    <name evidence="2" type="ORF">D915_001006</name>
</gene>
<name>A0A4E0RJ54_FASHE</name>
<protein>
    <submittedName>
        <fullName evidence="2">Uncharacterized protein</fullName>
    </submittedName>
</protein>
<accession>A0A4E0RJ54</accession>
<evidence type="ECO:0000313" key="3">
    <source>
        <dbReference type="Proteomes" id="UP000230066"/>
    </source>
</evidence>
<proteinExistence type="predicted"/>
<dbReference type="Proteomes" id="UP000230066">
    <property type="component" value="Unassembled WGS sequence"/>
</dbReference>